<organism evidence="2 3">
    <name type="scientific">Pseudomonas helleri</name>
    <dbReference type="NCBI Taxonomy" id="1608996"/>
    <lineage>
        <taxon>Bacteria</taxon>
        <taxon>Pseudomonadati</taxon>
        <taxon>Pseudomonadota</taxon>
        <taxon>Gammaproteobacteria</taxon>
        <taxon>Pseudomonadales</taxon>
        <taxon>Pseudomonadaceae</taxon>
        <taxon>Pseudomonas</taxon>
    </lineage>
</organism>
<keyword evidence="1" id="KW-0472">Membrane</keyword>
<protein>
    <submittedName>
        <fullName evidence="2">Uncharacterized protein</fullName>
    </submittedName>
</protein>
<accession>A0A7X1XD58</accession>
<evidence type="ECO:0000256" key="1">
    <source>
        <dbReference type="SAM" id="Phobius"/>
    </source>
</evidence>
<dbReference type="Proteomes" id="UP000489190">
    <property type="component" value="Unassembled WGS sequence"/>
</dbReference>
<dbReference type="AlphaFoldDB" id="A0A7X1XD58"/>
<proteinExistence type="predicted"/>
<keyword evidence="1" id="KW-1133">Transmembrane helix</keyword>
<evidence type="ECO:0000313" key="3">
    <source>
        <dbReference type="Proteomes" id="UP000489190"/>
    </source>
</evidence>
<reference evidence="2 3" key="1">
    <citation type="submission" date="2019-10" db="EMBL/GenBank/DDBJ databases">
        <title>Evaluation of single-gene subtyping targets for Pseudomonas.</title>
        <authorList>
            <person name="Reichler S.J."/>
            <person name="Orsi R.H."/>
            <person name="Wiedmann M."/>
            <person name="Martin N.H."/>
            <person name="Murphy S.I."/>
        </authorList>
    </citation>
    <scope>NUCLEOTIDE SEQUENCE [LARGE SCALE GENOMIC DNA]</scope>
    <source>
        <strain evidence="2 3">FSL R10-3254</strain>
    </source>
</reference>
<keyword evidence="1" id="KW-0812">Transmembrane</keyword>
<feature type="transmembrane region" description="Helical" evidence="1">
    <location>
        <begin position="27"/>
        <end position="43"/>
    </location>
</feature>
<name>A0A7X1XD58_9PSED</name>
<dbReference type="EMBL" id="WIWI01000021">
    <property type="protein sequence ID" value="MQT89385.1"/>
    <property type="molecule type" value="Genomic_DNA"/>
</dbReference>
<comment type="caution">
    <text evidence="2">The sequence shown here is derived from an EMBL/GenBank/DDBJ whole genome shotgun (WGS) entry which is preliminary data.</text>
</comment>
<evidence type="ECO:0000313" key="2">
    <source>
        <dbReference type="EMBL" id="MQT89385.1"/>
    </source>
</evidence>
<sequence>MAILIVLVVAIVFFVMLFKNPKLLFKGIGLLFTLPKLILAEMVKQQERKK</sequence>
<dbReference type="RefSeq" id="WP_020302123.1">
    <property type="nucleotide sequence ID" value="NZ_WIWD01000022.1"/>
</dbReference>
<gene>
    <name evidence="2" type="ORF">GHO39_09595</name>
</gene>